<keyword evidence="3" id="KW-1185">Reference proteome</keyword>
<organism evidence="2 3">
    <name type="scientific">Carnegiea gigantea</name>
    <dbReference type="NCBI Taxonomy" id="171969"/>
    <lineage>
        <taxon>Eukaryota</taxon>
        <taxon>Viridiplantae</taxon>
        <taxon>Streptophyta</taxon>
        <taxon>Embryophyta</taxon>
        <taxon>Tracheophyta</taxon>
        <taxon>Spermatophyta</taxon>
        <taxon>Magnoliopsida</taxon>
        <taxon>eudicotyledons</taxon>
        <taxon>Gunneridae</taxon>
        <taxon>Pentapetalae</taxon>
        <taxon>Caryophyllales</taxon>
        <taxon>Cactineae</taxon>
        <taxon>Cactaceae</taxon>
        <taxon>Cactoideae</taxon>
        <taxon>Echinocereeae</taxon>
        <taxon>Carnegiea</taxon>
    </lineage>
</organism>
<evidence type="ECO:0000256" key="1">
    <source>
        <dbReference type="SAM" id="MobiDB-lite"/>
    </source>
</evidence>
<gene>
    <name evidence="2" type="ORF">Cgig2_009329</name>
</gene>
<dbReference type="AlphaFoldDB" id="A0A9Q1JX95"/>
<comment type="caution">
    <text evidence="2">The sequence shown here is derived from an EMBL/GenBank/DDBJ whole genome shotgun (WGS) entry which is preliminary data.</text>
</comment>
<sequence length="186" mass="21667">MRGYAISTCKIREKTPFAQNSRSKKEYPFLLDQDVDLGPLSRSKQIKDDQEQLFNANNHDTEKSLLRRDPHWLFKGQWNGEVRKQTAMRPATLRRNFSATSLHQGNKSSSIMLERPSSSRSDIPAHSQFTMQESIRQNNDHLDDMRSINCPTAFKCHQTIQEPGSTKLWLWLHVVHESLQFPALYR</sequence>
<evidence type="ECO:0000313" key="2">
    <source>
        <dbReference type="EMBL" id="KAJ8432565.1"/>
    </source>
</evidence>
<feature type="region of interest" description="Disordered" evidence="1">
    <location>
        <begin position="104"/>
        <end position="123"/>
    </location>
</feature>
<accession>A0A9Q1JX95</accession>
<dbReference type="Proteomes" id="UP001153076">
    <property type="component" value="Unassembled WGS sequence"/>
</dbReference>
<proteinExistence type="predicted"/>
<reference evidence="2" key="1">
    <citation type="submission" date="2022-04" db="EMBL/GenBank/DDBJ databases">
        <title>Carnegiea gigantea Genome sequencing and assembly v2.</title>
        <authorList>
            <person name="Copetti D."/>
            <person name="Sanderson M.J."/>
            <person name="Burquez A."/>
            <person name="Wojciechowski M.F."/>
        </authorList>
    </citation>
    <scope>NUCLEOTIDE SEQUENCE</scope>
    <source>
        <strain evidence="2">SGP5-SGP5p</strain>
        <tissue evidence="2">Aerial part</tissue>
    </source>
</reference>
<evidence type="ECO:0000313" key="3">
    <source>
        <dbReference type="Proteomes" id="UP001153076"/>
    </source>
</evidence>
<name>A0A9Q1JX95_9CARY</name>
<protein>
    <submittedName>
        <fullName evidence="2">Uncharacterized protein</fullName>
    </submittedName>
</protein>
<dbReference type="EMBL" id="JAKOGI010000599">
    <property type="protein sequence ID" value="KAJ8432565.1"/>
    <property type="molecule type" value="Genomic_DNA"/>
</dbReference>